<protein>
    <submittedName>
        <fullName evidence="5">Mss4-like protein</fullName>
    </submittedName>
</protein>
<comment type="caution">
    <text evidence="5">The sequence shown here is derived from an EMBL/GenBank/DDBJ whole genome shotgun (WGS) entry which is preliminary data.</text>
</comment>
<dbReference type="Gene3D" id="2.170.150.70">
    <property type="match status" value="1"/>
</dbReference>
<proteinExistence type="inferred from homology"/>
<evidence type="ECO:0000256" key="1">
    <source>
        <dbReference type="ARBA" id="ARBA00005495"/>
    </source>
</evidence>
<evidence type="ECO:0000313" key="5">
    <source>
        <dbReference type="EMBL" id="KAF9069195.1"/>
    </source>
</evidence>
<dbReference type="PANTHER" id="PTHR28620:SF1">
    <property type="entry name" value="CENP-V_GFA DOMAIN-CONTAINING PROTEIN"/>
    <property type="match status" value="1"/>
</dbReference>
<dbReference type="InterPro" id="IPR006913">
    <property type="entry name" value="CENP-V/GFA"/>
</dbReference>
<comment type="similarity">
    <text evidence="1">Belongs to the Gfa family.</text>
</comment>
<dbReference type="PROSITE" id="PS51891">
    <property type="entry name" value="CENP_V_GFA"/>
    <property type="match status" value="1"/>
</dbReference>
<evidence type="ECO:0000259" key="4">
    <source>
        <dbReference type="PROSITE" id="PS51891"/>
    </source>
</evidence>
<keyword evidence="6" id="KW-1185">Reference proteome</keyword>
<sequence length="145" mass="16640">MTTYSGNCHCGLIKYTITLPGSIYEQTITSCNCSWCARQAALFIYFPKKEAKYFSGEDDRKSYNATLDPARAFKHKFCPQCGSYMGWQSTEPQPAAFLPGFEGINVRMLNDIDFSKLKLKLEDTRSKYGEYEVGKWYEEKEKEGT</sequence>
<reference evidence="5" key="1">
    <citation type="submission" date="2020-11" db="EMBL/GenBank/DDBJ databases">
        <authorList>
            <consortium name="DOE Joint Genome Institute"/>
            <person name="Ahrendt S."/>
            <person name="Riley R."/>
            <person name="Andreopoulos W."/>
            <person name="Labutti K."/>
            <person name="Pangilinan J."/>
            <person name="Ruiz-Duenas F.J."/>
            <person name="Barrasa J.M."/>
            <person name="Sanchez-Garcia M."/>
            <person name="Camarero S."/>
            <person name="Miyauchi S."/>
            <person name="Serrano A."/>
            <person name="Linde D."/>
            <person name="Babiker R."/>
            <person name="Drula E."/>
            <person name="Ayuso-Fernandez I."/>
            <person name="Pacheco R."/>
            <person name="Padilla G."/>
            <person name="Ferreira P."/>
            <person name="Barriuso J."/>
            <person name="Kellner H."/>
            <person name="Castanera R."/>
            <person name="Alfaro M."/>
            <person name="Ramirez L."/>
            <person name="Pisabarro A.G."/>
            <person name="Kuo A."/>
            <person name="Tritt A."/>
            <person name="Lipzen A."/>
            <person name="He G."/>
            <person name="Yan M."/>
            <person name="Ng V."/>
            <person name="Cullen D."/>
            <person name="Martin F."/>
            <person name="Rosso M.-N."/>
            <person name="Henrissat B."/>
            <person name="Hibbett D."/>
            <person name="Martinez A.T."/>
            <person name="Grigoriev I.V."/>
        </authorList>
    </citation>
    <scope>NUCLEOTIDE SEQUENCE</scope>
    <source>
        <strain evidence="5">AH 40177</strain>
    </source>
</reference>
<dbReference type="InterPro" id="IPR052355">
    <property type="entry name" value="CENP-V-like"/>
</dbReference>
<evidence type="ECO:0000256" key="3">
    <source>
        <dbReference type="ARBA" id="ARBA00022833"/>
    </source>
</evidence>
<dbReference type="EMBL" id="JADNRY010000053">
    <property type="protein sequence ID" value="KAF9069195.1"/>
    <property type="molecule type" value="Genomic_DNA"/>
</dbReference>
<dbReference type="Proteomes" id="UP000772434">
    <property type="component" value="Unassembled WGS sequence"/>
</dbReference>
<dbReference type="PANTHER" id="PTHR28620">
    <property type="entry name" value="CENTROMERE PROTEIN V"/>
    <property type="match status" value="1"/>
</dbReference>
<evidence type="ECO:0000256" key="2">
    <source>
        <dbReference type="ARBA" id="ARBA00022723"/>
    </source>
</evidence>
<dbReference type="Pfam" id="PF04828">
    <property type="entry name" value="GFA"/>
    <property type="match status" value="1"/>
</dbReference>
<keyword evidence="2" id="KW-0479">Metal-binding</keyword>
<dbReference type="GO" id="GO:0016846">
    <property type="term" value="F:carbon-sulfur lyase activity"/>
    <property type="evidence" value="ECO:0007669"/>
    <property type="project" value="InterPro"/>
</dbReference>
<dbReference type="AlphaFoldDB" id="A0A9P5U6U1"/>
<feature type="domain" description="CENP-V/GFA" evidence="4">
    <location>
        <begin position="4"/>
        <end position="132"/>
    </location>
</feature>
<gene>
    <name evidence="5" type="ORF">BDP27DRAFT_1402699</name>
</gene>
<dbReference type="InterPro" id="IPR011057">
    <property type="entry name" value="Mss4-like_sf"/>
</dbReference>
<evidence type="ECO:0000313" key="6">
    <source>
        <dbReference type="Proteomes" id="UP000772434"/>
    </source>
</evidence>
<organism evidence="5 6">
    <name type="scientific">Rhodocollybia butyracea</name>
    <dbReference type="NCBI Taxonomy" id="206335"/>
    <lineage>
        <taxon>Eukaryota</taxon>
        <taxon>Fungi</taxon>
        <taxon>Dikarya</taxon>
        <taxon>Basidiomycota</taxon>
        <taxon>Agaricomycotina</taxon>
        <taxon>Agaricomycetes</taxon>
        <taxon>Agaricomycetidae</taxon>
        <taxon>Agaricales</taxon>
        <taxon>Marasmiineae</taxon>
        <taxon>Omphalotaceae</taxon>
        <taxon>Rhodocollybia</taxon>
    </lineage>
</organism>
<dbReference type="SUPFAM" id="SSF51316">
    <property type="entry name" value="Mss4-like"/>
    <property type="match status" value="1"/>
</dbReference>
<accession>A0A9P5U6U1</accession>
<dbReference type="GO" id="GO:0046872">
    <property type="term" value="F:metal ion binding"/>
    <property type="evidence" value="ECO:0007669"/>
    <property type="project" value="UniProtKB-KW"/>
</dbReference>
<keyword evidence="3" id="KW-0862">Zinc</keyword>
<dbReference type="OrthoDB" id="3264588at2759"/>
<name>A0A9P5U6U1_9AGAR</name>